<dbReference type="EMBL" id="CP114052">
    <property type="protein sequence ID" value="WAW14519.1"/>
    <property type="molecule type" value="Genomic_DNA"/>
</dbReference>
<dbReference type="Proteomes" id="UP001164187">
    <property type="component" value="Chromosome"/>
</dbReference>
<evidence type="ECO:0000313" key="2">
    <source>
        <dbReference type="EMBL" id="WAW14519.1"/>
    </source>
</evidence>
<evidence type="ECO:0000259" key="1">
    <source>
        <dbReference type="Pfam" id="PF13443"/>
    </source>
</evidence>
<dbReference type="RefSeq" id="WP_269311216.1">
    <property type="nucleotide sequence ID" value="NZ_CP114052.1"/>
</dbReference>
<dbReference type="InterPro" id="IPR001387">
    <property type="entry name" value="Cro/C1-type_HTH"/>
</dbReference>
<reference evidence="2" key="1">
    <citation type="submission" date="2022-12" db="EMBL/GenBank/DDBJ databases">
        <title>Peptostreptococcus.</title>
        <authorList>
            <person name="Lee S.H."/>
        </authorList>
    </citation>
    <scope>NUCLEOTIDE SEQUENCE</scope>
    <source>
        <strain evidence="2">CBA3647</strain>
    </source>
</reference>
<proteinExistence type="predicted"/>
<organism evidence="2 3">
    <name type="scientific">Peptostreptococcus equinus</name>
    <dbReference type="NCBI Taxonomy" id="3003601"/>
    <lineage>
        <taxon>Bacteria</taxon>
        <taxon>Bacillati</taxon>
        <taxon>Bacillota</taxon>
        <taxon>Clostridia</taxon>
        <taxon>Peptostreptococcales</taxon>
        <taxon>Peptostreptococcaceae</taxon>
        <taxon>Peptostreptococcus</taxon>
    </lineage>
</organism>
<keyword evidence="3" id="KW-1185">Reference proteome</keyword>
<sequence length="62" mass="7144">MSKLKKLMIEKEIDISLLAASINVNDDKLEKIIEKDNIENYLDIMQLAELARVLDVEIDDLN</sequence>
<gene>
    <name evidence="2" type="ORF">O0R46_07930</name>
</gene>
<dbReference type="Pfam" id="PF13443">
    <property type="entry name" value="HTH_26"/>
    <property type="match status" value="1"/>
</dbReference>
<name>A0ABY7JPV2_9FIRM</name>
<feature type="domain" description="HTH cro/C1-type" evidence="1">
    <location>
        <begin position="3"/>
        <end position="61"/>
    </location>
</feature>
<accession>A0ABY7JPV2</accession>
<evidence type="ECO:0000313" key="3">
    <source>
        <dbReference type="Proteomes" id="UP001164187"/>
    </source>
</evidence>
<protein>
    <submittedName>
        <fullName evidence="2">Helix-turn-helix domain-containing protein</fullName>
    </submittedName>
</protein>